<gene>
    <name evidence="2" type="ORF">HMPREF9706_00639</name>
</gene>
<proteinExistence type="predicted"/>
<protein>
    <recommendedName>
        <fullName evidence="4">DUF1366 domain-containing protein</fullName>
    </recommendedName>
</protein>
<accession>K1MEG3</accession>
<dbReference type="Proteomes" id="UP000004465">
    <property type="component" value="Unassembled WGS sequence"/>
</dbReference>
<sequence length="156" mass="17476">MKYQILNTPYYKQRLDRTEIQIFCEQPYTIITRDVVGDATGKSKDEQIQLVLDQMNIEYDPSDKVNELDSKQIKLDKALEKADAKLSEVDEAIANMKKESQITQGALIELMNKVLPIVAHLQLKKEDEVSEDAPTTGDDDNAEKGGETGDGNVTSN</sequence>
<dbReference type="EMBL" id="AGZD01000007">
    <property type="protein sequence ID" value="EKB54449.1"/>
    <property type="molecule type" value="Genomic_DNA"/>
</dbReference>
<reference evidence="2 3" key="1">
    <citation type="submission" date="2012-07" db="EMBL/GenBank/DDBJ databases">
        <title>The Genome Sequence of Facklamia hominis CCUG 36813.</title>
        <authorList>
            <consortium name="The Broad Institute Genome Sequencing Platform"/>
            <person name="Earl A."/>
            <person name="Ward D."/>
            <person name="Feldgarden M."/>
            <person name="Gevers D."/>
            <person name="Huys G."/>
            <person name="Walker B."/>
            <person name="Young S.K."/>
            <person name="Zeng Q."/>
            <person name="Gargeya S."/>
            <person name="Fitzgerald M."/>
            <person name="Haas B."/>
            <person name="Abouelleil A."/>
            <person name="Alvarado L."/>
            <person name="Arachchi H.M."/>
            <person name="Berlin A.M."/>
            <person name="Chapman S.B."/>
            <person name="Goldberg J."/>
            <person name="Griggs A."/>
            <person name="Gujja S."/>
            <person name="Hansen M."/>
            <person name="Howarth C."/>
            <person name="Imamovic A."/>
            <person name="Larimer J."/>
            <person name="McCowen C."/>
            <person name="Montmayeur A."/>
            <person name="Murphy C."/>
            <person name="Neiman D."/>
            <person name="Pearson M."/>
            <person name="Priest M."/>
            <person name="Roberts A."/>
            <person name="Saif S."/>
            <person name="Shea T."/>
            <person name="Sisk P."/>
            <person name="Sykes S."/>
            <person name="Wortman J."/>
            <person name="Nusbaum C."/>
            <person name="Birren B."/>
        </authorList>
    </citation>
    <scope>NUCLEOTIDE SEQUENCE [LARGE SCALE GENOMIC DNA]</scope>
    <source>
        <strain evidence="2 3">CCUG 36813</strain>
    </source>
</reference>
<comment type="caution">
    <text evidence="2">The sequence shown here is derived from an EMBL/GenBank/DDBJ whole genome shotgun (WGS) entry which is preliminary data.</text>
</comment>
<evidence type="ECO:0008006" key="4">
    <source>
        <dbReference type="Google" id="ProtNLM"/>
    </source>
</evidence>
<organism evidence="2 3">
    <name type="scientific">Facklamia hominis CCUG 36813</name>
    <dbReference type="NCBI Taxonomy" id="883111"/>
    <lineage>
        <taxon>Bacteria</taxon>
        <taxon>Bacillati</taxon>
        <taxon>Bacillota</taxon>
        <taxon>Bacilli</taxon>
        <taxon>Lactobacillales</taxon>
        <taxon>Aerococcaceae</taxon>
        <taxon>Facklamia</taxon>
    </lineage>
</organism>
<evidence type="ECO:0000313" key="2">
    <source>
        <dbReference type="EMBL" id="EKB54449.1"/>
    </source>
</evidence>
<dbReference type="HOGENOM" id="CLU_1683927_0_0_9"/>
<feature type="region of interest" description="Disordered" evidence="1">
    <location>
        <begin position="124"/>
        <end position="156"/>
    </location>
</feature>
<name>K1MEG3_9LACT</name>
<dbReference type="PATRIC" id="fig|883111.3.peg.644"/>
<evidence type="ECO:0000256" key="1">
    <source>
        <dbReference type="SAM" id="MobiDB-lite"/>
    </source>
</evidence>
<evidence type="ECO:0000313" key="3">
    <source>
        <dbReference type="Proteomes" id="UP000004465"/>
    </source>
</evidence>
<dbReference type="STRING" id="883111.HMPREF9706_00639"/>
<dbReference type="RefSeq" id="WP_006907958.1">
    <property type="nucleotide sequence ID" value="NZ_JH932292.1"/>
</dbReference>
<keyword evidence="3" id="KW-1185">Reference proteome</keyword>
<dbReference type="AlphaFoldDB" id="K1MEG3"/>